<gene>
    <name evidence="2" type="ORF">LCGC14_2601340</name>
</gene>
<protein>
    <submittedName>
        <fullName evidence="2">Uncharacterized protein</fullName>
    </submittedName>
</protein>
<keyword evidence="1" id="KW-1133">Transmembrane helix</keyword>
<evidence type="ECO:0000256" key="1">
    <source>
        <dbReference type="SAM" id="Phobius"/>
    </source>
</evidence>
<organism evidence="2">
    <name type="scientific">marine sediment metagenome</name>
    <dbReference type="NCBI Taxonomy" id="412755"/>
    <lineage>
        <taxon>unclassified sequences</taxon>
        <taxon>metagenomes</taxon>
        <taxon>ecological metagenomes</taxon>
    </lineage>
</organism>
<reference evidence="2" key="1">
    <citation type="journal article" date="2015" name="Nature">
        <title>Complex archaea that bridge the gap between prokaryotes and eukaryotes.</title>
        <authorList>
            <person name="Spang A."/>
            <person name="Saw J.H."/>
            <person name="Jorgensen S.L."/>
            <person name="Zaremba-Niedzwiedzka K."/>
            <person name="Martijn J."/>
            <person name="Lind A.E."/>
            <person name="van Eijk R."/>
            <person name="Schleper C."/>
            <person name="Guy L."/>
            <person name="Ettema T.J."/>
        </authorList>
    </citation>
    <scope>NUCLEOTIDE SEQUENCE</scope>
</reference>
<sequence length="57" mass="6567">MACCADDERRVLWFFRWRGRWNWKDISERFVASLLSGVAAGFMFWALVTVLGGGVQP</sequence>
<accession>A0A0F9AWD1</accession>
<keyword evidence="1" id="KW-0472">Membrane</keyword>
<dbReference type="AlphaFoldDB" id="A0A0F9AWD1"/>
<name>A0A0F9AWD1_9ZZZZ</name>
<proteinExistence type="predicted"/>
<keyword evidence="1" id="KW-0812">Transmembrane</keyword>
<comment type="caution">
    <text evidence="2">The sequence shown here is derived from an EMBL/GenBank/DDBJ whole genome shotgun (WGS) entry which is preliminary data.</text>
</comment>
<evidence type="ECO:0000313" key="2">
    <source>
        <dbReference type="EMBL" id="KKL05907.1"/>
    </source>
</evidence>
<feature type="transmembrane region" description="Helical" evidence="1">
    <location>
        <begin position="30"/>
        <end position="55"/>
    </location>
</feature>
<dbReference type="EMBL" id="LAZR01043929">
    <property type="protein sequence ID" value="KKL05907.1"/>
    <property type="molecule type" value="Genomic_DNA"/>
</dbReference>